<dbReference type="InterPro" id="IPR020471">
    <property type="entry name" value="AKR"/>
</dbReference>
<dbReference type="Proteomes" id="UP000242188">
    <property type="component" value="Unassembled WGS sequence"/>
</dbReference>
<dbReference type="InterPro" id="IPR036812">
    <property type="entry name" value="NAD(P)_OxRdtase_dom_sf"/>
</dbReference>
<name>A0A210PP56_MIZYE</name>
<comment type="caution">
    <text evidence="3">The sequence shown here is derived from an EMBL/GenBank/DDBJ whole genome shotgun (WGS) entry which is preliminary data.</text>
</comment>
<gene>
    <name evidence="3" type="ORF">KP79_PYT17197</name>
</gene>
<dbReference type="InterPro" id="IPR023210">
    <property type="entry name" value="NADP_OxRdtase_dom"/>
</dbReference>
<dbReference type="PROSITE" id="PS00798">
    <property type="entry name" value="ALDOKETO_REDUCTASE_1"/>
    <property type="match status" value="1"/>
</dbReference>
<keyword evidence="4" id="KW-1185">Reference proteome</keyword>
<feature type="domain" description="NADP-dependent oxidoreductase" evidence="2">
    <location>
        <begin position="27"/>
        <end position="284"/>
    </location>
</feature>
<dbReference type="SUPFAM" id="SSF51430">
    <property type="entry name" value="NAD(P)-linked oxidoreductase"/>
    <property type="match status" value="1"/>
</dbReference>
<dbReference type="PANTHER" id="PTHR11732">
    <property type="entry name" value="ALDO/KETO REDUCTASE"/>
    <property type="match status" value="1"/>
</dbReference>
<sequence>MAATKHKVPKMRFLNGQDFCHFVGLGTVQNPDEVGPALREAIDLGYRHIDCAALFKNEKEIGEILKEKTTLGTGTIDRDDFFITSKIWGTDLRPEKSLESLKKTLGDLGLEYLDLLLIQVPFGLKEGDECFPKEEDGTFSLTDVDYVDTWKVLESLVDEGSVRYIGVSNFNCAQLQRLLESPGLRYRPVCNQVEVSPYYVNEKLVQFCQRRDTPVVAYAPLGAPARPWVQKDEPSLLQEPVIAKIGKFHRRTPGQIALRWGVQRGYAVIPKSSNPKRLKENLNVRS</sequence>
<evidence type="ECO:0000313" key="4">
    <source>
        <dbReference type="Proteomes" id="UP000242188"/>
    </source>
</evidence>
<accession>A0A210PP56</accession>
<evidence type="ECO:0000256" key="1">
    <source>
        <dbReference type="PIRSR" id="PIRSR000097-3"/>
    </source>
</evidence>
<dbReference type="EMBL" id="NEDP02005569">
    <property type="protein sequence ID" value="OWF38271.1"/>
    <property type="molecule type" value="Genomic_DNA"/>
</dbReference>
<evidence type="ECO:0000259" key="2">
    <source>
        <dbReference type="Pfam" id="PF00248"/>
    </source>
</evidence>
<dbReference type="AlphaFoldDB" id="A0A210PP56"/>
<dbReference type="GO" id="GO:0016491">
    <property type="term" value="F:oxidoreductase activity"/>
    <property type="evidence" value="ECO:0007669"/>
    <property type="project" value="InterPro"/>
</dbReference>
<evidence type="ECO:0000313" key="3">
    <source>
        <dbReference type="EMBL" id="OWF38271.1"/>
    </source>
</evidence>
<organism evidence="3 4">
    <name type="scientific">Mizuhopecten yessoensis</name>
    <name type="common">Japanese scallop</name>
    <name type="synonym">Patinopecten yessoensis</name>
    <dbReference type="NCBI Taxonomy" id="6573"/>
    <lineage>
        <taxon>Eukaryota</taxon>
        <taxon>Metazoa</taxon>
        <taxon>Spiralia</taxon>
        <taxon>Lophotrochozoa</taxon>
        <taxon>Mollusca</taxon>
        <taxon>Bivalvia</taxon>
        <taxon>Autobranchia</taxon>
        <taxon>Pteriomorphia</taxon>
        <taxon>Pectinida</taxon>
        <taxon>Pectinoidea</taxon>
        <taxon>Pectinidae</taxon>
        <taxon>Mizuhopecten</taxon>
    </lineage>
</organism>
<dbReference type="PROSITE" id="PS00063">
    <property type="entry name" value="ALDOKETO_REDUCTASE_3"/>
    <property type="match status" value="1"/>
</dbReference>
<dbReference type="Gene3D" id="3.20.20.100">
    <property type="entry name" value="NADP-dependent oxidoreductase domain"/>
    <property type="match status" value="1"/>
</dbReference>
<dbReference type="InterPro" id="IPR018170">
    <property type="entry name" value="Aldo/ket_reductase_CS"/>
</dbReference>
<feature type="site" description="Lowers pKa of active site Tyr" evidence="1">
    <location>
        <position position="86"/>
    </location>
</feature>
<dbReference type="PROSITE" id="PS00062">
    <property type="entry name" value="ALDOKETO_REDUCTASE_2"/>
    <property type="match status" value="1"/>
</dbReference>
<reference evidence="3 4" key="1">
    <citation type="journal article" date="2017" name="Nat. Ecol. Evol.">
        <title>Scallop genome provides insights into evolution of bilaterian karyotype and development.</title>
        <authorList>
            <person name="Wang S."/>
            <person name="Zhang J."/>
            <person name="Jiao W."/>
            <person name="Li J."/>
            <person name="Xun X."/>
            <person name="Sun Y."/>
            <person name="Guo X."/>
            <person name="Huan P."/>
            <person name="Dong B."/>
            <person name="Zhang L."/>
            <person name="Hu X."/>
            <person name="Sun X."/>
            <person name="Wang J."/>
            <person name="Zhao C."/>
            <person name="Wang Y."/>
            <person name="Wang D."/>
            <person name="Huang X."/>
            <person name="Wang R."/>
            <person name="Lv J."/>
            <person name="Li Y."/>
            <person name="Zhang Z."/>
            <person name="Liu B."/>
            <person name="Lu W."/>
            <person name="Hui Y."/>
            <person name="Liang J."/>
            <person name="Zhou Z."/>
            <person name="Hou R."/>
            <person name="Li X."/>
            <person name="Liu Y."/>
            <person name="Li H."/>
            <person name="Ning X."/>
            <person name="Lin Y."/>
            <person name="Zhao L."/>
            <person name="Xing Q."/>
            <person name="Dou J."/>
            <person name="Li Y."/>
            <person name="Mao J."/>
            <person name="Guo H."/>
            <person name="Dou H."/>
            <person name="Li T."/>
            <person name="Mu C."/>
            <person name="Jiang W."/>
            <person name="Fu Q."/>
            <person name="Fu X."/>
            <person name="Miao Y."/>
            <person name="Liu J."/>
            <person name="Yu Q."/>
            <person name="Li R."/>
            <person name="Liao H."/>
            <person name="Li X."/>
            <person name="Kong Y."/>
            <person name="Jiang Z."/>
            <person name="Chourrout D."/>
            <person name="Li R."/>
            <person name="Bao Z."/>
        </authorList>
    </citation>
    <scope>NUCLEOTIDE SEQUENCE [LARGE SCALE GENOMIC DNA]</scope>
    <source>
        <strain evidence="3 4">PY_sf001</strain>
    </source>
</reference>
<proteinExistence type="predicted"/>
<dbReference type="OrthoDB" id="416253at2759"/>
<dbReference type="Pfam" id="PF00248">
    <property type="entry name" value="Aldo_ket_red"/>
    <property type="match status" value="1"/>
</dbReference>
<protein>
    <submittedName>
        <fullName evidence="3">Aldo-keto reductase family 1 member B10</fullName>
    </submittedName>
</protein>
<dbReference type="PRINTS" id="PR00069">
    <property type="entry name" value="ALDKETRDTASE"/>
</dbReference>
<dbReference type="PIRSF" id="PIRSF000097">
    <property type="entry name" value="AKR"/>
    <property type="match status" value="1"/>
</dbReference>